<comment type="caution">
    <text evidence="2">The sequence shown here is derived from an EMBL/GenBank/DDBJ whole genome shotgun (WGS) entry which is preliminary data.</text>
</comment>
<dbReference type="EMBL" id="JASWJB010000297">
    <property type="protein sequence ID" value="KAK2591959.1"/>
    <property type="molecule type" value="Genomic_DNA"/>
</dbReference>
<sequence>MEDPSSNATRGATTRIPQNITSMFTSFTKSSTVASILDIQYRSWLPIASTNFDDGRPYLKGQFRHIDLLIPQNGVILREGIIADMKSGGIGYRNHTAPSGLIHGAEWEEDILWLEPDISCVKSNLSLELSLSGNLDMIRPLRPAELVDDGGFANMQSGNPLEDWPNSTYSLPDVRLLAERSTWLNNFLSAVVYNLTSFRQGSSNLHLPLGRHYPVRGGVSQFMERASVQTSLLGQAWLDIPFSVGDDGNLTIGNHTLGSTTDHPYEYALALAKDIDRRCSMADGRFPFKKFVHCGIFYGAQSRIDGKSYRIRDPGSKWKVPMHGCAGAVKARVKTVSFVRNGTESLPSVVVRSIKDKDYNDPPNYPLWAIEDWLYPGSEGAAIAPLWGIVDNIYENTPGFNFTRARSFYLPGVSTTSDWYVDPLPFDILAGTVVPFEALRQVMTTAFSSLGSYYSFPQYSGIDNAVLEDKWRVLSEQPGGPEILLRLVWTDIMASATVGTNLREHSTQLLSGSSAKTLRKATVFAHKITYDFRYAIPAALLLFSWVLLIIAAFSLTIIDKHLLNHLRELLNGTSLGRVAVGRINPRTGLSQPLSTRTWLHEQGHFQLRLRKDLVLDRTLGDAED</sequence>
<keyword evidence="1" id="KW-0472">Membrane</keyword>
<dbReference type="AlphaFoldDB" id="A0AAJ0FUA3"/>
<reference evidence="2" key="1">
    <citation type="submission" date="2023-06" db="EMBL/GenBank/DDBJ databases">
        <title>Conoideocrella luteorostrata (Hypocreales: Clavicipitaceae), a potential biocontrol fungus for elongate hemlock scale in United States Christmas tree production areas.</title>
        <authorList>
            <person name="Barrett H."/>
            <person name="Lovett B."/>
            <person name="Macias A.M."/>
            <person name="Stajich J.E."/>
            <person name="Kasson M.T."/>
        </authorList>
    </citation>
    <scope>NUCLEOTIDE SEQUENCE</scope>
    <source>
        <strain evidence="2">ARSEF 14590</strain>
    </source>
</reference>
<keyword evidence="1" id="KW-0812">Transmembrane</keyword>
<keyword evidence="3" id="KW-1185">Reference proteome</keyword>
<feature type="transmembrane region" description="Helical" evidence="1">
    <location>
        <begin position="534"/>
        <end position="558"/>
    </location>
</feature>
<protein>
    <submittedName>
        <fullName evidence="2">Uncharacterized protein</fullName>
    </submittedName>
</protein>
<dbReference type="Proteomes" id="UP001251528">
    <property type="component" value="Unassembled WGS sequence"/>
</dbReference>
<evidence type="ECO:0000313" key="3">
    <source>
        <dbReference type="Proteomes" id="UP001251528"/>
    </source>
</evidence>
<keyword evidence="1" id="KW-1133">Transmembrane helix</keyword>
<accession>A0AAJ0FUA3</accession>
<gene>
    <name evidence="2" type="ORF">QQS21_010331</name>
</gene>
<organism evidence="2 3">
    <name type="scientific">Conoideocrella luteorostrata</name>
    <dbReference type="NCBI Taxonomy" id="1105319"/>
    <lineage>
        <taxon>Eukaryota</taxon>
        <taxon>Fungi</taxon>
        <taxon>Dikarya</taxon>
        <taxon>Ascomycota</taxon>
        <taxon>Pezizomycotina</taxon>
        <taxon>Sordariomycetes</taxon>
        <taxon>Hypocreomycetidae</taxon>
        <taxon>Hypocreales</taxon>
        <taxon>Clavicipitaceae</taxon>
        <taxon>Conoideocrella</taxon>
    </lineage>
</organism>
<evidence type="ECO:0000313" key="2">
    <source>
        <dbReference type="EMBL" id="KAK2591959.1"/>
    </source>
</evidence>
<proteinExistence type="predicted"/>
<name>A0AAJ0FUA3_9HYPO</name>
<evidence type="ECO:0000256" key="1">
    <source>
        <dbReference type="SAM" id="Phobius"/>
    </source>
</evidence>